<feature type="transmembrane region" description="Helical" evidence="2">
    <location>
        <begin position="265"/>
        <end position="291"/>
    </location>
</feature>
<keyword evidence="2" id="KW-0812">Transmembrane</keyword>
<evidence type="ECO:0000256" key="3">
    <source>
        <dbReference type="SAM" id="SignalP"/>
    </source>
</evidence>
<evidence type="ECO:0000313" key="5">
    <source>
        <dbReference type="EMBL" id="MBC8581615.1"/>
    </source>
</evidence>
<keyword evidence="2" id="KW-0472">Membrane</keyword>
<feature type="chain" id="PRO_5039423534" evidence="3">
    <location>
        <begin position="25"/>
        <end position="300"/>
    </location>
</feature>
<accession>A0A926IB65</accession>
<keyword evidence="1" id="KW-0175">Coiled coil</keyword>
<sequence length="300" mass="34058">MFKKNRILIAILTLGMLITLVACSSSKQTSSSERPIEATKEEVKEETSIVVDEVADQQGGIQFNTSSQLNRKVIKTGRIDLQTKTFDDTVQNIMDHVNEIGGFIQNCSIEGNNLYSEYNRRYANLSVRIPNKEFDKFMNESSQFGNVTSKSIEGEDVTDQYMDTEIRLETLEIQAERLKELLKQAGDLEKLFKIEQELADVTYQIESLKGTLKKYDSLIDYSTIEINVEEAEVYVQPAKKVTFLDKIKKTFMDSVDGLINVLQGIVLVVIAMIPFLIIIAPVALVVAWIIIRTNRKKKEK</sequence>
<feature type="coiled-coil region" evidence="1">
    <location>
        <begin position="161"/>
        <end position="191"/>
    </location>
</feature>
<name>A0A926IB65_9FIRM</name>
<protein>
    <submittedName>
        <fullName evidence="5">DUF4349 domain-containing protein</fullName>
    </submittedName>
</protein>
<dbReference type="PROSITE" id="PS51257">
    <property type="entry name" value="PROKAR_LIPOPROTEIN"/>
    <property type="match status" value="1"/>
</dbReference>
<proteinExistence type="predicted"/>
<dbReference type="RefSeq" id="WP_249334617.1">
    <property type="nucleotide sequence ID" value="NZ_JACRSY010000064.1"/>
</dbReference>
<dbReference type="EMBL" id="JACRSY010000064">
    <property type="protein sequence ID" value="MBC8581615.1"/>
    <property type="molecule type" value="Genomic_DNA"/>
</dbReference>
<dbReference type="Proteomes" id="UP000655830">
    <property type="component" value="Unassembled WGS sequence"/>
</dbReference>
<gene>
    <name evidence="5" type="ORF">H8718_19195</name>
</gene>
<organism evidence="5 6">
    <name type="scientific">Zhenhengia yiwuensis</name>
    <dbReference type="NCBI Taxonomy" id="2763666"/>
    <lineage>
        <taxon>Bacteria</taxon>
        <taxon>Bacillati</taxon>
        <taxon>Bacillota</taxon>
        <taxon>Clostridia</taxon>
        <taxon>Lachnospirales</taxon>
        <taxon>Lachnospiraceae</taxon>
        <taxon>Zhenhengia</taxon>
    </lineage>
</organism>
<keyword evidence="3" id="KW-0732">Signal</keyword>
<dbReference type="InterPro" id="IPR025645">
    <property type="entry name" value="DUF4349"/>
</dbReference>
<keyword evidence="2" id="KW-1133">Transmembrane helix</keyword>
<dbReference type="AlphaFoldDB" id="A0A926IB65"/>
<feature type="domain" description="DUF4349" evidence="4">
    <location>
        <begin position="71"/>
        <end position="287"/>
    </location>
</feature>
<evidence type="ECO:0000259" key="4">
    <source>
        <dbReference type="Pfam" id="PF14257"/>
    </source>
</evidence>
<comment type="caution">
    <text evidence="5">The sequence shown here is derived from an EMBL/GenBank/DDBJ whole genome shotgun (WGS) entry which is preliminary data.</text>
</comment>
<reference evidence="5" key="1">
    <citation type="submission" date="2020-08" db="EMBL/GenBank/DDBJ databases">
        <title>Genome public.</title>
        <authorList>
            <person name="Liu C."/>
            <person name="Sun Q."/>
        </authorList>
    </citation>
    <scope>NUCLEOTIDE SEQUENCE</scope>
    <source>
        <strain evidence="5">NSJ-12</strain>
    </source>
</reference>
<feature type="signal peptide" evidence="3">
    <location>
        <begin position="1"/>
        <end position="24"/>
    </location>
</feature>
<evidence type="ECO:0000313" key="6">
    <source>
        <dbReference type="Proteomes" id="UP000655830"/>
    </source>
</evidence>
<evidence type="ECO:0000256" key="2">
    <source>
        <dbReference type="SAM" id="Phobius"/>
    </source>
</evidence>
<evidence type="ECO:0000256" key="1">
    <source>
        <dbReference type="SAM" id="Coils"/>
    </source>
</evidence>
<keyword evidence="6" id="KW-1185">Reference proteome</keyword>
<dbReference type="Pfam" id="PF14257">
    <property type="entry name" value="DUF4349"/>
    <property type="match status" value="1"/>
</dbReference>